<comment type="caution">
    <text evidence="4">The sequence shown here is derived from an EMBL/GenBank/DDBJ whole genome shotgun (WGS) entry which is preliminary data.</text>
</comment>
<dbReference type="InterPro" id="IPR036097">
    <property type="entry name" value="HisK_dim/P_sf"/>
</dbReference>
<accession>A0ABQ5KR52</accession>
<feature type="non-terminal residue" evidence="4">
    <location>
        <position position="385"/>
    </location>
</feature>
<dbReference type="InterPro" id="IPR005467">
    <property type="entry name" value="His_kinase_dom"/>
</dbReference>
<dbReference type="Gene3D" id="3.30.565.10">
    <property type="entry name" value="Histidine kinase-like ATPase, C-terminal domain"/>
    <property type="match status" value="1"/>
</dbReference>
<dbReference type="PROSITE" id="PS50109">
    <property type="entry name" value="HIS_KIN"/>
    <property type="match status" value="1"/>
</dbReference>
<dbReference type="Gene3D" id="1.10.287.130">
    <property type="match status" value="1"/>
</dbReference>
<dbReference type="InterPro" id="IPR003594">
    <property type="entry name" value="HATPase_dom"/>
</dbReference>
<reference evidence="4" key="1">
    <citation type="submission" date="2022-03" db="EMBL/GenBank/DDBJ databases">
        <title>Draft genome sequence of Aduncisulcus paluster, a free-living microaerophilic Fornicata.</title>
        <authorList>
            <person name="Yuyama I."/>
            <person name="Kume K."/>
            <person name="Tamura T."/>
            <person name="Inagaki Y."/>
            <person name="Hashimoto T."/>
        </authorList>
    </citation>
    <scope>NUCLEOTIDE SEQUENCE</scope>
    <source>
        <strain evidence="4">NY0171</strain>
    </source>
</reference>
<dbReference type="Pfam" id="PF02518">
    <property type="entry name" value="HATPase_c"/>
    <property type="match status" value="1"/>
</dbReference>
<keyword evidence="1" id="KW-0597">Phosphoprotein</keyword>
<protein>
    <submittedName>
        <fullName evidence="4">Branched-chain amino acid transport system permease</fullName>
    </submittedName>
</protein>
<keyword evidence="5" id="KW-1185">Reference proteome</keyword>
<feature type="non-terminal residue" evidence="4">
    <location>
        <position position="1"/>
    </location>
</feature>
<dbReference type="InterPro" id="IPR036890">
    <property type="entry name" value="HATPase_C_sf"/>
</dbReference>
<dbReference type="InterPro" id="IPR003661">
    <property type="entry name" value="HisK_dim/P_dom"/>
</dbReference>
<dbReference type="SMART" id="SM00387">
    <property type="entry name" value="HATPase_c"/>
    <property type="match status" value="1"/>
</dbReference>
<feature type="coiled-coil region" evidence="2">
    <location>
        <begin position="133"/>
        <end position="160"/>
    </location>
</feature>
<dbReference type="SMART" id="SM00388">
    <property type="entry name" value="HisKA"/>
    <property type="match status" value="1"/>
</dbReference>
<evidence type="ECO:0000256" key="2">
    <source>
        <dbReference type="SAM" id="Coils"/>
    </source>
</evidence>
<proteinExistence type="predicted"/>
<dbReference type="SUPFAM" id="SSF55874">
    <property type="entry name" value="ATPase domain of HSP90 chaperone/DNA topoisomerase II/histidine kinase"/>
    <property type="match status" value="1"/>
</dbReference>
<dbReference type="Pfam" id="PF00512">
    <property type="entry name" value="HisKA"/>
    <property type="match status" value="1"/>
</dbReference>
<dbReference type="PANTHER" id="PTHR43547">
    <property type="entry name" value="TWO-COMPONENT HISTIDINE KINASE"/>
    <property type="match status" value="1"/>
</dbReference>
<sequence>RVISERQLLLLRELASRAAEARNVGEACERSAEALATDPQDLPFAMIYLIDPEEQVARLAATSGIDRHHSGVKPQLALDGSEVWPIADVLAGRDGVLVQNLKSLFDLDFPSGGWRQAPQQAVVLPVLAAGDAIAAVISNAQAYEEERRRAEALAEIDRAKTTFFSNVSHEFRTPLTLMLSPLEELLSGGEGHLLPAQRSLAEIAHRNGQRLLKLVNTLLDFARIEAGRATASFEPVDLAALTSDLASNFRSAVEKAGLRLAIRTQPLPEPVYVDRDMWEKIVLNLLSNAFKFTFEGEIAVVVKASPDGAEVTVSDTGTGIPAAALSHVFERFHRVESARGRSFEGSGIGLALVRELVKQHGGQIRVESEIDRGTSFTITLPFGTD</sequence>
<dbReference type="PRINTS" id="PR00344">
    <property type="entry name" value="BCTRLSENSOR"/>
</dbReference>
<dbReference type="InterPro" id="IPR004358">
    <property type="entry name" value="Sig_transdc_His_kin-like_C"/>
</dbReference>
<evidence type="ECO:0000313" key="4">
    <source>
        <dbReference type="EMBL" id="GKT34952.1"/>
    </source>
</evidence>
<name>A0ABQ5KR52_9EUKA</name>
<evidence type="ECO:0000259" key="3">
    <source>
        <dbReference type="PROSITE" id="PS50109"/>
    </source>
</evidence>
<feature type="domain" description="Histidine kinase" evidence="3">
    <location>
        <begin position="166"/>
        <end position="384"/>
    </location>
</feature>
<dbReference type="CDD" id="cd16922">
    <property type="entry name" value="HATPase_EvgS-ArcB-TorS-like"/>
    <property type="match status" value="1"/>
</dbReference>
<dbReference type="CDD" id="cd00082">
    <property type="entry name" value="HisKA"/>
    <property type="match status" value="1"/>
</dbReference>
<dbReference type="SUPFAM" id="SSF47384">
    <property type="entry name" value="Homodimeric domain of signal transducing histidine kinase"/>
    <property type="match status" value="1"/>
</dbReference>
<dbReference type="PANTHER" id="PTHR43547:SF2">
    <property type="entry name" value="HYBRID SIGNAL TRANSDUCTION HISTIDINE KINASE C"/>
    <property type="match status" value="1"/>
</dbReference>
<gene>
    <name evidence="4" type="ORF">ADUPG1_002898</name>
</gene>
<evidence type="ECO:0000313" key="5">
    <source>
        <dbReference type="Proteomes" id="UP001057375"/>
    </source>
</evidence>
<keyword evidence="2" id="KW-0175">Coiled coil</keyword>
<dbReference type="EMBL" id="BQXS01003642">
    <property type="protein sequence ID" value="GKT34952.1"/>
    <property type="molecule type" value="Genomic_DNA"/>
</dbReference>
<organism evidence="4 5">
    <name type="scientific">Aduncisulcus paluster</name>
    <dbReference type="NCBI Taxonomy" id="2918883"/>
    <lineage>
        <taxon>Eukaryota</taxon>
        <taxon>Metamonada</taxon>
        <taxon>Carpediemonas-like organisms</taxon>
        <taxon>Aduncisulcus</taxon>
    </lineage>
</organism>
<dbReference type="Proteomes" id="UP001057375">
    <property type="component" value="Unassembled WGS sequence"/>
</dbReference>
<evidence type="ECO:0000256" key="1">
    <source>
        <dbReference type="ARBA" id="ARBA00022553"/>
    </source>
</evidence>